<reference evidence="7 8" key="1">
    <citation type="journal article" date="2018" name="MBio">
        <title>Comparative Genomics Reveals the Core Gene Toolbox for the Fungus-Insect Symbiosis.</title>
        <authorList>
            <person name="Wang Y."/>
            <person name="Stata M."/>
            <person name="Wang W."/>
            <person name="Stajich J.E."/>
            <person name="White M.M."/>
            <person name="Moncalvo J.M."/>
        </authorList>
    </citation>
    <scope>NUCLEOTIDE SEQUENCE [LARGE SCALE GENOMIC DNA]</scope>
    <source>
        <strain evidence="7 8">SC-DP-2</strain>
    </source>
</reference>
<dbReference type="Gene3D" id="3.40.640.10">
    <property type="entry name" value="Type I PLP-dependent aspartate aminotransferase-like (Major domain)"/>
    <property type="match status" value="1"/>
</dbReference>
<organism evidence="7 8">
    <name type="scientific">Smittium megazygosporum</name>
    <dbReference type="NCBI Taxonomy" id="133381"/>
    <lineage>
        <taxon>Eukaryota</taxon>
        <taxon>Fungi</taxon>
        <taxon>Fungi incertae sedis</taxon>
        <taxon>Zoopagomycota</taxon>
        <taxon>Kickxellomycotina</taxon>
        <taxon>Harpellomycetes</taxon>
        <taxon>Harpellales</taxon>
        <taxon>Legeriomycetaceae</taxon>
        <taxon>Smittium</taxon>
    </lineage>
</organism>
<dbReference type="GO" id="GO:0008732">
    <property type="term" value="F:L-allo-threonine aldolase activity"/>
    <property type="evidence" value="ECO:0007669"/>
    <property type="project" value="TreeGrafter"/>
</dbReference>
<dbReference type="NCBIfam" id="NF041359">
    <property type="entry name" value="GntG_guanitoxin"/>
    <property type="match status" value="1"/>
</dbReference>
<protein>
    <recommendedName>
        <fullName evidence="6">Aromatic amino acid beta-eliminating lyase/threonine aldolase domain-containing protein</fullName>
    </recommendedName>
</protein>
<dbReference type="Pfam" id="PF01212">
    <property type="entry name" value="Beta_elim_lyase"/>
    <property type="match status" value="1"/>
</dbReference>
<gene>
    <name evidence="7" type="ORF">BB560_001657</name>
</gene>
<evidence type="ECO:0000256" key="1">
    <source>
        <dbReference type="ARBA" id="ARBA00001933"/>
    </source>
</evidence>
<dbReference type="FunFam" id="3.40.640.10:FF:000030">
    <property type="entry name" value="Low-specificity L-threonine aldolase"/>
    <property type="match status" value="1"/>
</dbReference>
<dbReference type="STRING" id="133381.A0A2T9ZGW7"/>
<dbReference type="PANTHER" id="PTHR48097">
    <property type="entry name" value="L-THREONINE ALDOLASE-RELATED"/>
    <property type="match status" value="1"/>
</dbReference>
<feature type="modified residue" description="N6-(pyridoxal phosphate)lysine" evidence="5">
    <location>
        <position position="206"/>
    </location>
</feature>
<comment type="caution">
    <text evidence="7">The sequence shown here is derived from an EMBL/GenBank/DDBJ whole genome shotgun (WGS) entry which is preliminary data.</text>
</comment>
<dbReference type="GO" id="GO:0006545">
    <property type="term" value="P:glycine biosynthetic process"/>
    <property type="evidence" value="ECO:0007669"/>
    <property type="project" value="TreeGrafter"/>
</dbReference>
<sequence>MVEQTNAPYDFRSDTLTKPTPEMLEAMLHAEVGDDVYDEDPTIHKLEKYIVELTGKEAALFCASSTMSNQIAARTHLPKPPHSIICDDRAHIFRFEAGGLAIISQTMVYPITPKNGVYITAEEVRAKIVPAGDPHFSPTRLIEIENTLGGSIMPIEEMEKIKALANEKQIKVHLDGARLWNVCAATNTEMKAWTQHVDSVNLCLSKGIGAPVGAVLAGTKEFIEDAKFYKKLMGGGWRQAGVLAAAALVAIETIWPKMSQDHDRAKKIEQVFAKYGFSTLIPVDTNMVMVNAKGGNLDVAKLSLECKKLGVIIRDSSPDVIRFVVHHHIDDKAVDLIDQALKATLDN</sequence>
<dbReference type="GO" id="GO:0006567">
    <property type="term" value="P:L-threonine catabolic process"/>
    <property type="evidence" value="ECO:0007669"/>
    <property type="project" value="TreeGrafter"/>
</dbReference>
<keyword evidence="3" id="KW-0663">Pyridoxal phosphate</keyword>
<dbReference type="PANTHER" id="PTHR48097:SF9">
    <property type="entry name" value="L-THREONINE ALDOLASE"/>
    <property type="match status" value="1"/>
</dbReference>
<proteinExistence type="inferred from homology"/>
<evidence type="ECO:0000256" key="4">
    <source>
        <dbReference type="ARBA" id="ARBA00023239"/>
    </source>
</evidence>
<dbReference type="InterPro" id="IPR001597">
    <property type="entry name" value="ArAA_b-elim_lyase/Thr_aldolase"/>
</dbReference>
<dbReference type="Proteomes" id="UP000245609">
    <property type="component" value="Unassembled WGS sequence"/>
</dbReference>
<dbReference type="SUPFAM" id="SSF53383">
    <property type="entry name" value="PLP-dependent transferases"/>
    <property type="match status" value="1"/>
</dbReference>
<keyword evidence="8" id="KW-1185">Reference proteome</keyword>
<dbReference type="CDD" id="cd06502">
    <property type="entry name" value="TA_like"/>
    <property type="match status" value="1"/>
</dbReference>
<dbReference type="OrthoDB" id="10261951at2759"/>
<dbReference type="PIRSF" id="PIRSF017617">
    <property type="entry name" value="Thr_aldolase"/>
    <property type="match status" value="1"/>
</dbReference>
<evidence type="ECO:0000256" key="5">
    <source>
        <dbReference type="PIRSR" id="PIRSR017617-1"/>
    </source>
</evidence>
<accession>A0A2T9ZGW7</accession>
<comment type="cofactor">
    <cofactor evidence="1">
        <name>pyridoxal 5'-phosphate</name>
        <dbReference type="ChEBI" id="CHEBI:597326"/>
    </cofactor>
</comment>
<dbReference type="InterPro" id="IPR023603">
    <property type="entry name" value="Low_specificity_L-TA-like"/>
</dbReference>
<dbReference type="AlphaFoldDB" id="A0A2T9ZGW7"/>
<dbReference type="InterPro" id="IPR015421">
    <property type="entry name" value="PyrdxlP-dep_Trfase_major"/>
</dbReference>
<dbReference type="InterPro" id="IPR015424">
    <property type="entry name" value="PyrdxlP-dep_Trfase"/>
</dbReference>
<dbReference type="InterPro" id="IPR015422">
    <property type="entry name" value="PyrdxlP-dep_Trfase_small"/>
</dbReference>
<comment type="similarity">
    <text evidence="2">Belongs to the threonine aldolase family.</text>
</comment>
<dbReference type="Gene3D" id="3.90.1150.10">
    <property type="entry name" value="Aspartate Aminotransferase, domain 1"/>
    <property type="match status" value="1"/>
</dbReference>
<evidence type="ECO:0000259" key="6">
    <source>
        <dbReference type="Pfam" id="PF01212"/>
    </source>
</evidence>
<keyword evidence="4" id="KW-0456">Lyase</keyword>
<evidence type="ECO:0000256" key="3">
    <source>
        <dbReference type="ARBA" id="ARBA00022898"/>
    </source>
</evidence>
<evidence type="ECO:0000313" key="8">
    <source>
        <dbReference type="Proteomes" id="UP000245609"/>
    </source>
</evidence>
<evidence type="ECO:0000256" key="2">
    <source>
        <dbReference type="ARBA" id="ARBA00006966"/>
    </source>
</evidence>
<dbReference type="GO" id="GO:0005829">
    <property type="term" value="C:cytosol"/>
    <property type="evidence" value="ECO:0007669"/>
    <property type="project" value="TreeGrafter"/>
</dbReference>
<dbReference type="EMBL" id="MBFS01000185">
    <property type="protein sequence ID" value="PVV03846.1"/>
    <property type="molecule type" value="Genomic_DNA"/>
</dbReference>
<evidence type="ECO:0000313" key="7">
    <source>
        <dbReference type="EMBL" id="PVV03846.1"/>
    </source>
</evidence>
<feature type="domain" description="Aromatic amino acid beta-eliminating lyase/threonine aldolase" evidence="6">
    <location>
        <begin position="10"/>
        <end position="292"/>
    </location>
</feature>
<name>A0A2T9ZGW7_9FUNG</name>